<sequence length="433" mass="47559">MAEINRLSARGVAAITEPGRHADGGNLYLNVSKTGARSWVFFYRKDGKQREMGLGGYPAIGLADARAIATEARRLLAQGGDPLEAKRAAQAEAKAHVAAALTFGEYAAAYVAAHEEGWRNEKHRDQWRMTLLGPQVQAATGKATSRKPAPDYCRELRKVPIAEVRTEDVLAVLRPIWGEKRETANRIRQRVEVVLNAAVVEGKRPPGMNPAAWRGHLSLLLPAHKRGISKGHFTSLPWQEMPAFFAALGEREGVAARALEALILTAARSGEVRGMTWGEVDLDRAIWLVPGERMKMGKPHRVPLCDRAVETIETMLPLRPRRPEDQAAALVFPGLRHAPLSDMTLGAVLKRMAVPVTVHGFRASFRTWGSEATAFPFEVLESALAHAPASAVVAAYQRGDHWDRRVELMRAWEGYLTSSAKDQKVVPIRAGQA</sequence>
<dbReference type="InterPro" id="IPR013762">
    <property type="entry name" value="Integrase-like_cat_sf"/>
</dbReference>
<dbReference type="Gene3D" id="1.10.443.10">
    <property type="entry name" value="Intergrase catalytic core"/>
    <property type="match status" value="1"/>
</dbReference>
<dbReference type="InterPro" id="IPR038488">
    <property type="entry name" value="Integrase_DNA-bd_sf"/>
</dbReference>
<dbReference type="OrthoDB" id="9795573at2"/>
<dbReference type="PANTHER" id="PTHR30629">
    <property type="entry name" value="PROPHAGE INTEGRASE"/>
    <property type="match status" value="1"/>
</dbReference>
<evidence type="ECO:0000256" key="3">
    <source>
        <dbReference type="ARBA" id="ARBA00023125"/>
    </source>
</evidence>
<dbReference type="GO" id="GO:0006310">
    <property type="term" value="P:DNA recombination"/>
    <property type="evidence" value="ECO:0007669"/>
    <property type="project" value="UniProtKB-KW"/>
</dbReference>
<dbReference type="InterPro" id="IPR011010">
    <property type="entry name" value="DNA_brk_join_enz"/>
</dbReference>
<dbReference type="AlphaFoldDB" id="A0A398BUR5"/>
<evidence type="ECO:0000313" key="7">
    <source>
        <dbReference type="Proteomes" id="UP000266649"/>
    </source>
</evidence>
<evidence type="ECO:0000313" key="6">
    <source>
        <dbReference type="EMBL" id="RID91610.1"/>
    </source>
</evidence>
<dbReference type="EMBL" id="QXXQ01000006">
    <property type="protein sequence ID" value="RID91610.1"/>
    <property type="molecule type" value="Genomic_DNA"/>
</dbReference>
<organism evidence="6 7">
    <name type="scientific">Gemmobacter lutimaris</name>
    <dbReference type="NCBI Taxonomy" id="2306023"/>
    <lineage>
        <taxon>Bacteria</taxon>
        <taxon>Pseudomonadati</taxon>
        <taxon>Pseudomonadota</taxon>
        <taxon>Alphaproteobacteria</taxon>
        <taxon>Rhodobacterales</taxon>
        <taxon>Paracoccaceae</taxon>
        <taxon>Gemmobacter</taxon>
    </lineage>
</organism>
<evidence type="ECO:0000256" key="4">
    <source>
        <dbReference type="ARBA" id="ARBA00023172"/>
    </source>
</evidence>
<dbReference type="PANTHER" id="PTHR30629:SF2">
    <property type="entry name" value="PROPHAGE INTEGRASE INTS-RELATED"/>
    <property type="match status" value="1"/>
</dbReference>
<evidence type="ECO:0000256" key="1">
    <source>
        <dbReference type="ARBA" id="ARBA00008857"/>
    </source>
</evidence>
<dbReference type="InterPro" id="IPR025166">
    <property type="entry name" value="Integrase_DNA_bind_dom"/>
</dbReference>
<dbReference type="Pfam" id="PF22022">
    <property type="entry name" value="Phage_int_M"/>
    <property type="match status" value="1"/>
</dbReference>
<dbReference type="SUPFAM" id="SSF56349">
    <property type="entry name" value="DNA breaking-rejoining enzymes"/>
    <property type="match status" value="1"/>
</dbReference>
<reference evidence="6 7" key="1">
    <citation type="submission" date="2018-09" db="EMBL/GenBank/DDBJ databases">
        <title>Gemmobacter lutimaris sp. nov., a marine bacterium isolated from tidal flat.</title>
        <authorList>
            <person name="Lee D.W."/>
            <person name="Yoo Y."/>
            <person name="Kim J.-J."/>
            <person name="Kim B.S."/>
        </authorList>
    </citation>
    <scope>NUCLEOTIDE SEQUENCE [LARGE SCALE GENOMIC DNA]</scope>
    <source>
        <strain evidence="6 7">YJ-T1-11</strain>
    </source>
</reference>
<dbReference type="InterPro" id="IPR053876">
    <property type="entry name" value="Phage_int_M"/>
</dbReference>
<protein>
    <submittedName>
        <fullName evidence="6">Site-specific integrase</fullName>
    </submittedName>
</protein>
<dbReference type="Proteomes" id="UP000266649">
    <property type="component" value="Unassembled WGS sequence"/>
</dbReference>
<name>A0A398BUR5_9RHOB</name>
<accession>A0A398BUR5</accession>
<keyword evidence="4" id="KW-0233">DNA recombination</keyword>
<comment type="caution">
    <text evidence="6">The sequence shown here is derived from an EMBL/GenBank/DDBJ whole genome shotgun (WGS) entry which is preliminary data.</text>
</comment>
<gene>
    <name evidence="6" type="ORF">D2N39_13010</name>
</gene>
<dbReference type="PROSITE" id="PS51898">
    <property type="entry name" value="TYR_RECOMBINASE"/>
    <property type="match status" value="1"/>
</dbReference>
<dbReference type="CDD" id="cd00801">
    <property type="entry name" value="INT_P4_C"/>
    <property type="match status" value="1"/>
</dbReference>
<dbReference type="RefSeq" id="WP_119135212.1">
    <property type="nucleotide sequence ID" value="NZ_QXXQ01000006.1"/>
</dbReference>
<dbReference type="GO" id="GO:0015074">
    <property type="term" value="P:DNA integration"/>
    <property type="evidence" value="ECO:0007669"/>
    <property type="project" value="UniProtKB-KW"/>
</dbReference>
<comment type="similarity">
    <text evidence="1">Belongs to the 'phage' integrase family.</text>
</comment>
<dbReference type="GO" id="GO:0003677">
    <property type="term" value="F:DNA binding"/>
    <property type="evidence" value="ECO:0007669"/>
    <property type="project" value="UniProtKB-KW"/>
</dbReference>
<dbReference type="InterPro" id="IPR050808">
    <property type="entry name" value="Phage_Integrase"/>
</dbReference>
<feature type="domain" description="Tyr recombinase" evidence="5">
    <location>
        <begin position="231"/>
        <end position="413"/>
    </location>
</feature>
<dbReference type="InterPro" id="IPR010998">
    <property type="entry name" value="Integrase_recombinase_N"/>
</dbReference>
<evidence type="ECO:0000256" key="2">
    <source>
        <dbReference type="ARBA" id="ARBA00022908"/>
    </source>
</evidence>
<dbReference type="Gene3D" id="3.30.160.390">
    <property type="entry name" value="Integrase, DNA-binding domain"/>
    <property type="match status" value="1"/>
</dbReference>
<dbReference type="InterPro" id="IPR002104">
    <property type="entry name" value="Integrase_catalytic"/>
</dbReference>
<evidence type="ECO:0000259" key="5">
    <source>
        <dbReference type="PROSITE" id="PS51898"/>
    </source>
</evidence>
<keyword evidence="7" id="KW-1185">Reference proteome</keyword>
<dbReference type="Pfam" id="PF13356">
    <property type="entry name" value="Arm-DNA-bind_3"/>
    <property type="match status" value="1"/>
</dbReference>
<proteinExistence type="inferred from homology"/>
<keyword evidence="3" id="KW-0238">DNA-binding</keyword>
<dbReference type="Pfam" id="PF00589">
    <property type="entry name" value="Phage_integrase"/>
    <property type="match status" value="1"/>
</dbReference>
<dbReference type="Gene3D" id="1.10.150.130">
    <property type="match status" value="1"/>
</dbReference>
<keyword evidence="2" id="KW-0229">DNA integration</keyword>